<reference evidence="3" key="2">
    <citation type="submission" date="2015-01" db="EMBL/GenBank/DDBJ databases">
        <title>Evolutionary Origins and Diversification of the Mycorrhizal Mutualists.</title>
        <authorList>
            <consortium name="DOE Joint Genome Institute"/>
            <consortium name="Mycorrhizal Genomics Consortium"/>
            <person name="Kohler A."/>
            <person name="Kuo A."/>
            <person name="Nagy L.G."/>
            <person name="Floudas D."/>
            <person name="Copeland A."/>
            <person name="Barry K.W."/>
            <person name="Cichocki N."/>
            <person name="Veneault-Fourrey C."/>
            <person name="LaButti K."/>
            <person name="Lindquist E.A."/>
            <person name="Lipzen A."/>
            <person name="Lundell T."/>
            <person name="Morin E."/>
            <person name="Murat C."/>
            <person name="Riley R."/>
            <person name="Ohm R."/>
            <person name="Sun H."/>
            <person name="Tunlid A."/>
            <person name="Henrissat B."/>
            <person name="Grigoriev I.V."/>
            <person name="Hibbett D.S."/>
            <person name="Martin F."/>
        </authorList>
    </citation>
    <scope>NUCLEOTIDE SEQUENCE [LARGE SCALE GENOMIC DNA]</scope>
    <source>
        <strain evidence="3">MAFF 305830</strain>
    </source>
</reference>
<protein>
    <submittedName>
        <fullName evidence="2">Uncharacterized protein</fullName>
    </submittedName>
</protein>
<evidence type="ECO:0000256" key="1">
    <source>
        <dbReference type="SAM" id="MobiDB-lite"/>
    </source>
</evidence>
<sequence length="459" mass="50760">MGMNKELGEVSGNVPDNISSRVAPGIYSKRKDIILSADQMLNRFKAPPQGHSEAMRKATLADENSLGFQLDNLKDTKSAGLLRDISEPVGIGKVTDSSILAGMTATSSKTKDKDQLRNGELYIQTDDMDDSSASGTRDYENSPRSPSPERECGTLDHQLYKLHHKKMQSQPSGSTFSRHEEPPVTRMHSQFSEGGLSIQSERAHAQFEKNLIAVEQGSREPSFNLPISDMCTENGETTMEVIPLDHTFGELADTVLDRDNDAPLPDFWAKKVDRTQNGVTPSGVFWEWQDPSTKVIDVIMKKKDGKKESMCIEMVSKDGEYVVALVEKDEQENGMPIDLPRKHRQPASVHLQKVFPKFTVAQVLGLKDGEDVSEKLFDRRLFQPMTNSVYIKVHTATDEDLSEKAEPVKSALGMEGIAMNPITIVRDKNPKKGKGSESPLVEDGMVGVLQGSRLSKDGN</sequence>
<feature type="region of interest" description="Disordered" evidence="1">
    <location>
        <begin position="106"/>
        <end position="152"/>
    </location>
</feature>
<evidence type="ECO:0000313" key="2">
    <source>
        <dbReference type="EMBL" id="KIM25704.1"/>
    </source>
</evidence>
<proteinExistence type="predicted"/>
<accession>A0A0C3B0H6</accession>
<organism evidence="2 3">
    <name type="scientific">Serendipita vermifera MAFF 305830</name>
    <dbReference type="NCBI Taxonomy" id="933852"/>
    <lineage>
        <taxon>Eukaryota</taxon>
        <taxon>Fungi</taxon>
        <taxon>Dikarya</taxon>
        <taxon>Basidiomycota</taxon>
        <taxon>Agaricomycotina</taxon>
        <taxon>Agaricomycetes</taxon>
        <taxon>Sebacinales</taxon>
        <taxon>Serendipitaceae</taxon>
        <taxon>Serendipita</taxon>
    </lineage>
</organism>
<feature type="region of interest" description="Disordered" evidence="1">
    <location>
        <begin position="1"/>
        <end position="21"/>
    </location>
</feature>
<dbReference type="Proteomes" id="UP000054097">
    <property type="component" value="Unassembled WGS sequence"/>
</dbReference>
<dbReference type="AlphaFoldDB" id="A0A0C3B0H6"/>
<evidence type="ECO:0000313" key="3">
    <source>
        <dbReference type="Proteomes" id="UP000054097"/>
    </source>
</evidence>
<feature type="region of interest" description="Disordered" evidence="1">
    <location>
        <begin position="425"/>
        <end position="459"/>
    </location>
</feature>
<dbReference type="HOGENOM" id="CLU_059437_0_0_1"/>
<keyword evidence="3" id="KW-1185">Reference proteome</keyword>
<reference evidence="2 3" key="1">
    <citation type="submission" date="2014-04" db="EMBL/GenBank/DDBJ databases">
        <authorList>
            <consortium name="DOE Joint Genome Institute"/>
            <person name="Kuo A."/>
            <person name="Zuccaro A."/>
            <person name="Kohler A."/>
            <person name="Nagy L.G."/>
            <person name="Floudas D."/>
            <person name="Copeland A."/>
            <person name="Barry K.W."/>
            <person name="Cichocki N."/>
            <person name="Veneault-Fourrey C."/>
            <person name="LaButti K."/>
            <person name="Lindquist E.A."/>
            <person name="Lipzen A."/>
            <person name="Lundell T."/>
            <person name="Morin E."/>
            <person name="Murat C."/>
            <person name="Sun H."/>
            <person name="Tunlid A."/>
            <person name="Henrissat B."/>
            <person name="Grigoriev I.V."/>
            <person name="Hibbett D.S."/>
            <person name="Martin F."/>
            <person name="Nordberg H.P."/>
            <person name="Cantor M.N."/>
            <person name="Hua S.X."/>
        </authorList>
    </citation>
    <scope>NUCLEOTIDE SEQUENCE [LARGE SCALE GENOMIC DNA]</scope>
    <source>
        <strain evidence="2 3">MAFF 305830</strain>
    </source>
</reference>
<feature type="region of interest" description="Disordered" evidence="1">
    <location>
        <begin position="165"/>
        <end position="184"/>
    </location>
</feature>
<dbReference type="EMBL" id="KN824312">
    <property type="protein sequence ID" value="KIM25704.1"/>
    <property type="molecule type" value="Genomic_DNA"/>
</dbReference>
<feature type="compositionally biased region" description="Basic and acidic residues" evidence="1">
    <location>
        <begin position="137"/>
        <end position="152"/>
    </location>
</feature>
<name>A0A0C3B0H6_SERVB</name>
<gene>
    <name evidence="2" type="ORF">M408DRAFT_331054</name>
</gene>